<dbReference type="PANTHER" id="PTHR41248:SF1">
    <property type="entry name" value="NORD PROTEIN"/>
    <property type="match status" value="1"/>
</dbReference>
<sequence>MAEAEDVITDAARHATIYAQNLWRRHRSGQAEDTPLALNDVIPRLDLLLEAAFGRSFTIRTAQTPARATVLARLLRRQDLPASHEAIGSTDGTRLWLPATLPEADSEPATMARFRLLALRQAVRASRGSATWFPIEAPALVRDLYRLLEAHAGDSVLARMLPGTATPLASLGQDALIRRPSLNDFPASKQPFERCVRELMTAPLERPVDLARLFALPGLVPMTACVTPAQTLAFAESIYDSWLSGSSAMTNAAVSRPWLWPDQWTGELRAPKQLERGGSLSACNPESDEQIDSATRSARLERRPEVREAKDDEDDQSPGAWMVQTAAPHEMAEDPMGLSRPTDRDADTAAEDFADALSEVPEARLVSTPGKAREYLLSDDSPDPRARAEIIPININAADSLNYPEWNWRSGTYQYPGATVLLRSANCGSQQWVDDTLAKRAPMLHEIRRRFELLRSVRTRYYRQHDGDNIDLAAYVESLAAYRAGLPLEQRLYSNERRNRRDLAVLLLVDISGSTDSLVSGGKRIIDVEREALLLVCLALDGLNTPYSVQAFSGEGPRAVTVRSVKSFSEPYSDQIALKIAGLEPENYTRAGAALRHATALLMREPSERRLLLMLSDGKPNDIDDYEGRTGVEDMRQAVQEASLQGIAPFCLTVDRQAANYMPFIFGPHRYALLHQPELLPTVLLDWLRRLLV</sequence>
<keyword evidence="4" id="KW-1185">Reference proteome</keyword>
<dbReference type="OrthoDB" id="9758211at2"/>
<dbReference type="CDD" id="cd01454">
    <property type="entry name" value="vWA_norD_type"/>
    <property type="match status" value="1"/>
</dbReference>
<dbReference type="KEGG" id="gai:IMCC3135_17610"/>
<protein>
    <recommendedName>
        <fullName evidence="2">VWFA domain-containing protein</fullName>
    </recommendedName>
</protein>
<dbReference type="PANTHER" id="PTHR41248">
    <property type="entry name" value="NORD PROTEIN"/>
    <property type="match status" value="1"/>
</dbReference>
<evidence type="ECO:0000313" key="3">
    <source>
        <dbReference type="EMBL" id="ASJ73601.1"/>
    </source>
</evidence>
<gene>
    <name evidence="3" type="ORF">IMCC3135_17610</name>
</gene>
<dbReference type="SUPFAM" id="SSF53300">
    <property type="entry name" value="vWA-like"/>
    <property type="match status" value="1"/>
</dbReference>
<dbReference type="Gene3D" id="3.40.50.410">
    <property type="entry name" value="von Willebrand factor, type A domain"/>
    <property type="match status" value="1"/>
</dbReference>
<reference evidence="3 4" key="1">
    <citation type="submission" date="2016-12" db="EMBL/GenBank/DDBJ databases">
        <authorList>
            <person name="Song W.-J."/>
            <person name="Kurnit D.M."/>
        </authorList>
    </citation>
    <scope>NUCLEOTIDE SEQUENCE [LARGE SCALE GENOMIC DNA]</scope>
    <source>
        <strain evidence="3 4">IMCC3135</strain>
    </source>
</reference>
<evidence type="ECO:0000313" key="4">
    <source>
        <dbReference type="Proteomes" id="UP000250079"/>
    </source>
</evidence>
<dbReference type="AlphaFoldDB" id="A0A2Z2NU86"/>
<name>A0A2Z2NU86_9GAMM</name>
<feature type="region of interest" description="Disordered" evidence="1">
    <location>
        <begin position="276"/>
        <end position="320"/>
    </location>
</feature>
<accession>A0A2Z2NU86</accession>
<proteinExistence type="predicted"/>
<dbReference type="SMART" id="SM00327">
    <property type="entry name" value="VWA"/>
    <property type="match status" value="1"/>
</dbReference>
<evidence type="ECO:0000259" key="2">
    <source>
        <dbReference type="SMART" id="SM00327"/>
    </source>
</evidence>
<dbReference type="Pfam" id="PF00092">
    <property type="entry name" value="VWA"/>
    <property type="match status" value="1"/>
</dbReference>
<dbReference type="InterPro" id="IPR002035">
    <property type="entry name" value="VWF_A"/>
</dbReference>
<dbReference type="InterPro" id="IPR051928">
    <property type="entry name" value="NorD/CobT"/>
</dbReference>
<dbReference type="Proteomes" id="UP000250079">
    <property type="component" value="Chromosome"/>
</dbReference>
<evidence type="ECO:0000256" key="1">
    <source>
        <dbReference type="SAM" id="MobiDB-lite"/>
    </source>
</evidence>
<dbReference type="InterPro" id="IPR036465">
    <property type="entry name" value="vWFA_dom_sf"/>
</dbReference>
<feature type="compositionally biased region" description="Basic and acidic residues" evidence="1">
    <location>
        <begin position="298"/>
        <end position="310"/>
    </location>
</feature>
<dbReference type="RefSeq" id="WP_088918760.1">
    <property type="nucleotide sequence ID" value="NZ_CP018632.1"/>
</dbReference>
<dbReference type="EMBL" id="CP018632">
    <property type="protein sequence ID" value="ASJ73601.1"/>
    <property type="molecule type" value="Genomic_DNA"/>
</dbReference>
<feature type="domain" description="VWFA" evidence="2">
    <location>
        <begin position="502"/>
        <end position="685"/>
    </location>
</feature>
<organism evidence="3 4">
    <name type="scientific">Granulosicoccus antarcticus IMCC3135</name>
    <dbReference type="NCBI Taxonomy" id="1192854"/>
    <lineage>
        <taxon>Bacteria</taxon>
        <taxon>Pseudomonadati</taxon>
        <taxon>Pseudomonadota</taxon>
        <taxon>Gammaproteobacteria</taxon>
        <taxon>Chromatiales</taxon>
        <taxon>Granulosicoccaceae</taxon>
        <taxon>Granulosicoccus</taxon>
    </lineage>
</organism>